<accession>E9I1F0</accession>
<dbReference type="KEGG" id="dpx:DAPPUDRAFT_337320"/>
<evidence type="ECO:0000313" key="1">
    <source>
        <dbReference type="EMBL" id="EFX62177.1"/>
    </source>
</evidence>
<dbReference type="Proteomes" id="UP000000305">
    <property type="component" value="Unassembled WGS sequence"/>
</dbReference>
<dbReference type="InParanoid" id="E9I1F0"/>
<evidence type="ECO:0000313" key="2">
    <source>
        <dbReference type="Proteomes" id="UP000000305"/>
    </source>
</evidence>
<name>E9I1F0_DAPPU</name>
<dbReference type="HOGENOM" id="CLU_2388440_0_0_1"/>
<organism evidence="1 2">
    <name type="scientific">Daphnia pulex</name>
    <name type="common">Water flea</name>
    <dbReference type="NCBI Taxonomy" id="6669"/>
    <lineage>
        <taxon>Eukaryota</taxon>
        <taxon>Metazoa</taxon>
        <taxon>Ecdysozoa</taxon>
        <taxon>Arthropoda</taxon>
        <taxon>Crustacea</taxon>
        <taxon>Branchiopoda</taxon>
        <taxon>Diplostraca</taxon>
        <taxon>Cladocera</taxon>
        <taxon>Anomopoda</taxon>
        <taxon>Daphniidae</taxon>
        <taxon>Daphnia</taxon>
    </lineage>
</organism>
<dbReference type="EMBL" id="GL733778">
    <property type="protein sequence ID" value="EFX62177.1"/>
    <property type="molecule type" value="Genomic_DNA"/>
</dbReference>
<protein>
    <submittedName>
        <fullName evidence="1">Uncharacterized protein</fullName>
    </submittedName>
</protein>
<sequence>MNEDIIESKEYKKAKKLMSEESVKEYLTKSDEDLKEVISRNTVYVKSESEKLKSHVEYVKASETKKLLDSGIKDALAPYKAAADFAARILKERG</sequence>
<gene>
    <name evidence="1" type="ORF">DAPPUDRAFT_337320</name>
</gene>
<keyword evidence="2" id="KW-1185">Reference proteome</keyword>
<dbReference type="AlphaFoldDB" id="E9I1F0"/>
<proteinExistence type="predicted"/>
<reference evidence="1 2" key="1">
    <citation type="journal article" date="2011" name="Science">
        <title>The ecoresponsive genome of Daphnia pulex.</title>
        <authorList>
            <person name="Colbourne J.K."/>
            <person name="Pfrender M.E."/>
            <person name="Gilbert D."/>
            <person name="Thomas W.K."/>
            <person name="Tucker A."/>
            <person name="Oakley T.H."/>
            <person name="Tokishita S."/>
            <person name="Aerts A."/>
            <person name="Arnold G.J."/>
            <person name="Basu M.K."/>
            <person name="Bauer D.J."/>
            <person name="Caceres C.E."/>
            <person name="Carmel L."/>
            <person name="Casola C."/>
            <person name="Choi J.H."/>
            <person name="Detter J.C."/>
            <person name="Dong Q."/>
            <person name="Dusheyko S."/>
            <person name="Eads B.D."/>
            <person name="Frohlich T."/>
            <person name="Geiler-Samerotte K.A."/>
            <person name="Gerlach D."/>
            <person name="Hatcher P."/>
            <person name="Jogdeo S."/>
            <person name="Krijgsveld J."/>
            <person name="Kriventseva E.V."/>
            <person name="Kultz D."/>
            <person name="Laforsch C."/>
            <person name="Lindquist E."/>
            <person name="Lopez J."/>
            <person name="Manak J.R."/>
            <person name="Muller J."/>
            <person name="Pangilinan J."/>
            <person name="Patwardhan R.P."/>
            <person name="Pitluck S."/>
            <person name="Pritham E.J."/>
            <person name="Rechtsteiner A."/>
            <person name="Rho M."/>
            <person name="Rogozin I.B."/>
            <person name="Sakarya O."/>
            <person name="Salamov A."/>
            <person name="Schaack S."/>
            <person name="Shapiro H."/>
            <person name="Shiga Y."/>
            <person name="Skalitzky C."/>
            <person name="Smith Z."/>
            <person name="Souvorov A."/>
            <person name="Sung W."/>
            <person name="Tang Z."/>
            <person name="Tsuchiya D."/>
            <person name="Tu H."/>
            <person name="Vos H."/>
            <person name="Wang M."/>
            <person name="Wolf Y.I."/>
            <person name="Yamagata H."/>
            <person name="Yamada T."/>
            <person name="Ye Y."/>
            <person name="Shaw J.R."/>
            <person name="Andrews J."/>
            <person name="Crease T.J."/>
            <person name="Tang H."/>
            <person name="Lucas S.M."/>
            <person name="Robertson H.M."/>
            <person name="Bork P."/>
            <person name="Koonin E.V."/>
            <person name="Zdobnov E.M."/>
            <person name="Grigoriev I.V."/>
            <person name="Lynch M."/>
            <person name="Boore J.L."/>
        </authorList>
    </citation>
    <scope>NUCLEOTIDE SEQUENCE [LARGE SCALE GENOMIC DNA]</scope>
</reference>